<evidence type="ECO:0000256" key="3">
    <source>
        <dbReference type="ARBA" id="ARBA00022989"/>
    </source>
</evidence>
<reference evidence="8" key="1">
    <citation type="submission" date="2011-07" db="EMBL/GenBank/DDBJ databases">
        <authorList>
            <consortium name="Caenorhabditis brenneri Sequencing and Analysis Consortium"/>
            <person name="Wilson R.K."/>
        </authorList>
    </citation>
    <scope>NUCLEOTIDE SEQUENCE [LARGE SCALE GENOMIC DNA]</scope>
    <source>
        <strain evidence="8">PB2801</strain>
    </source>
</reference>
<name>G0N3S5_CAEBE</name>
<protein>
    <recommendedName>
        <fullName evidence="6">G-protein coupled receptors family 1 profile domain-containing protein</fullName>
    </recommendedName>
</protein>
<dbReference type="GO" id="GO:0016020">
    <property type="term" value="C:membrane"/>
    <property type="evidence" value="ECO:0007669"/>
    <property type="project" value="UniProtKB-SubCell"/>
</dbReference>
<keyword evidence="4 5" id="KW-0472">Membrane</keyword>
<dbReference type="PANTHER" id="PTHR47321">
    <property type="entry name" value="SERPENTINE RECEPTOR, CLASS W"/>
    <property type="match status" value="1"/>
</dbReference>
<dbReference type="OrthoDB" id="10439706at2759"/>
<dbReference type="PROSITE" id="PS50262">
    <property type="entry name" value="G_PROTEIN_RECEP_F1_2"/>
    <property type="match status" value="1"/>
</dbReference>
<feature type="transmembrane region" description="Helical" evidence="5">
    <location>
        <begin position="150"/>
        <end position="169"/>
    </location>
</feature>
<dbReference type="PANTHER" id="PTHR47321:SF1">
    <property type="entry name" value="G-PROTEIN COUPLED RECEPTORS FAMILY 1 PROFILE DOMAIN-CONTAINING PROTEIN-RELATED"/>
    <property type="match status" value="1"/>
</dbReference>
<dbReference type="Gene3D" id="1.20.1070.10">
    <property type="entry name" value="Rhodopsin 7-helix transmembrane proteins"/>
    <property type="match status" value="1"/>
</dbReference>
<keyword evidence="3 5" id="KW-1133">Transmembrane helix</keyword>
<feature type="domain" description="G-protein coupled receptors family 1 profile" evidence="6">
    <location>
        <begin position="71"/>
        <end position="335"/>
    </location>
</feature>
<comment type="subcellular location">
    <subcellularLocation>
        <location evidence="1">Membrane</location>
    </subcellularLocation>
</comment>
<organism evidence="8">
    <name type="scientific">Caenorhabditis brenneri</name>
    <name type="common">Nematode worm</name>
    <dbReference type="NCBI Taxonomy" id="135651"/>
    <lineage>
        <taxon>Eukaryota</taxon>
        <taxon>Metazoa</taxon>
        <taxon>Ecdysozoa</taxon>
        <taxon>Nematoda</taxon>
        <taxon>Chromadorea</taxon>
        <taxon>Rhabditida</taxon>
        <taxon>Rhabditina</taxon>
        <taxon>Rhabditomorpha</taxon>
        <taxon>Rhabditoidea</taxon>
        <taxon>Rhabditidae</taxon>
        <taxon>Peloderinae</taxon>
        <taxon>Caenorhabditis</taxon>
    </lineage>
</organism>
<feature type="transmembrane region" description="Helical" evidence="5">
    <location>
        <begin position="181"/>
        <end position="200"/>
    </location>
</feature>
<evidence type="ECO:0000313" key="8">
    <source>
        <dbReference type="Proteomes" id="UP000008068"/>
    </source>
</evidence>
<dbReference type="Proteomes" id="UP000008068">
    <property type="component" value="Unassembled WGS sequence"/>
</dbReference>
<dbReference type="GO" id="GO:0008528">
    <property type="term" value="F:G protein-coupled peptide receptor activity"/>
    <property type="evidence" value="ECO:0007669"/>
    <property type="project" value="InterPro"/>
</dbReference>
<evidence type="ECO:0000256" key="4">
    <source>
        <dbReference type="ARBA" id="ARBA00023136"/>
    </source>
</evidence>
<sequence length="358" mass="41788">MYIFSTTTLKPLSTTKRWNGRDPGDYYFYHGGPDEDWDTRMDYFFEDETETRTRSTSENIEHGVSYLGLFLNLIHLFFLTRKELRSNVVFIIMIGICFSDILVFSSSILERYFGKSDEIGYAEGWCGTRKQWWMILIELVSQAIQKCGKLSSAILVFFMACIRSFSVIFPMSSMVNTLMKVRTGVIIVVVTMVACAGWYYEYYSEYHIQKPQKFKEACYTAFITNYGRIHMMLEGYSVLCLTGLYAIVKAILLISLRIAHNRRKNLGTEKSDNTSVLVVMMAVSFFVSEVIYCIYFIISDYDNELDATYRQLAYMMEFISKSILTLNSILHCFICFFLSSQYREVVKQFMCWNRKPKV</sequence>
<dbReference type="SUPFAM" id="SSF81321">
    <property type="entry name" value="Family A G protein-coupled receptor-like"/>
    <property type="match status" value="1"/>
</dbReference>
<dbReference type="EMBL" id="GL379835">
    <property type="protein sequence ID" value="EGT51755.1"/>
    <property type="molecule type" value="Genomic_DNA"/>
</dbReference>
<dbReference type="AlphaFoldDB" id="G0N3S5"/>
<evidence type="ECO:0000313" key="7">
    <source>
        <dbReference type="EMBL" id="EGT51755.1"/>
    </source>
</evidence>
<keyword evidence="2 5" id="KW-0812">Transmembrane</keyword>
<dbReference type="eggNOG" id="ENOG502TH86">
    <property type="taxonomic scope" value="Eukaryota"/>
</dbReference>
<dbReference type="InterPro" id="IPR019427">
    <property type="entry name" value="7TM_GPCR_serpentine_rcpt_Srw"/>
</dbReference>
<feature type="transmembrane region" description="Helical" evidence="5">
    <location>
        <begin position="276"/>
        <end position="298"/>
    </location>
</feature>
<dbReference type="InParanoid" id="G0N3S5"/>
<evidence type="ECO:0000256" key="5">
    <source>
        <dbReference type="SAM" id="Phobius"/>
    </source>
</evidence>
<dbReference type="HOGENOM" id="CLU_043715_2_0_1"/>
<feature type="transmembrane region" description="Helical" evidence="5">
    <location>
        <begin position="87"/>
        <end position="109"/>
    </location>
</feature>
<keyword evidence="8" id="KW-1185">Reference proteome</keyword>
<accession>G0N3S5</accession>
<gene>
    <name evidence="7" type="ORF">CAEBREN_11257</name>
</gene>
<dbReference type="Pfam" id="PF10324">
    <property type="entry name" value="7TM_GPCR_Srw"/>
    <property type="match status" value="1"/>
</dbReference>
<dbReference type="InterPro" id="IPR017452">
    <property type="entry name" value="GPCR_Rhodpsn_7TM"/>
</dbReference>
<feature type="transmembrane region" description="Helical" evidence="5">
    <location>
        <begin position="236"/>
        <end position="256"/>
    </location>
</feature>
<evidence type="ECO:0000256" key="2">
    <source>
        <dbReference type="ARBA" id="ARBA00022692"/>
    </source>
</evidence>
<feature type="transmembrane region" description="Helical" evidence="5">
    <location>
        <begin position="318"/>
        <end position="338"/>
    </location>
</feature>
<proteinExistence type="predicted"/>
<evidence type="ECO:0000256" key="1">
    <source>
        <dbReference type="ARBA" id="ARBA00004370"/>
    </source>
</evidence>
<evidence type="ECO:0000259" key="6">
    <source>
        <dbReference type="PROSITE" id="PS50262"/>
    </source>
</evidence>